<reference evidence="6 7" key="1">
    <citation type="journal article" date="2010" name="Microbiol. Resour. Announc.">
        <title>Comparative genomics of the bacterial genus Listeria: Genome evolution is characterized by limited gene acquisition and limited gene loss.</title>
        <authorList>
            <person name="den Bakker H.C."/>
            <person name="Cummings C.A."/>
            <person name="Ferreira V."/>
            <person name="Vatta P."/>
            <person name="Orsi R.H."/>
            <person name="Degoricija L."/>
            <person name="Barker M."/>
            <person name="Petrauskene O."/>
            <person name="Furtado M.R."/>
            <person name="Wiedmann M."/>
        </authorList>
    </citation>
    <scope>NUCLEOTIDE SEQUENCE [LARGE SCALE GENOMIC DNA]</scope>
    <source>
        <strain evidence="6 7">FSL S4-120</strain>
    </source>
</reference>
<evidence type="ECO:0000256" key="4">
    <source>
        <dbReference type="ARBA" id="ARBA00022795"/>
    </source>
</evidence>
<dbReference type="EMBL" id="ADXF01000433">
    <property type="protein sequence ID" value="EFR88477.1"/>
    <property type="molecule type" value="Genomic_DNA"/>
</dbReference>
<keyword evidence="6" id="KW-0969">Cilium</keyword>
<evidence type="ECO:0000313" key="6">
    <source>
        <dbReference type="EMBL" id="EFR88477.1"/>
    </source>
</evidence>
<evidence type="ECO:0000256" key="3">
    <source>
        <dbReference type="ARBA" id="ARBA00022490"/>
    </source>
</evidence>
<dbReference type="PANTHER" id="PTHR34773">
    <property type="entry name" value="FLAGELLAR SECRETION CHAPERONE FLIS"/>
    <property type="match status" value="1"/>
</dbReference>
<comment type="similarity">
    <text evidence="2">Belongs to the FliS family.</text>
</comment>
<keyword evidence="7" id="KW-1185">Reference proteome</keyword>
<keyword evidence="3" id="KW-0963">Cytoplasm</keyword>
<accession>A0ABP2K2H9</accession>
<evidence type="ECO:0000256" key="1">
    <source>
        <dbReference type="ARBA" id="ARBA00004514"/>
    </source>
</evidence>
<dbReference type="Pfam" id="PF02561">
    <property type="entry name" value="FliS"/>
    <property type="match status" value="1"/>
</dbReference>
<proteinExistence type="inferred from homology"/>
<evidence type="ECO:0000256" key="5">
    <source>
        <dbReference type="ARBA" id="ARBA00023186"/>
    </source>
</evidence>
<evidence type="ECO:0000256" key="2">
    <source>
        <dbReference type="ARBA" id="ARBA00008787"/>
    </source>
</evidence>
<evidence type="ECO:0000313" key="7">
    <source>
        <dbReference type="Proteomes" id="UP000003412"/>
    </source>
</evidence>
<keyword evidence="6" id="KW-0966">Cell projection</keyword>
<name>A0ABP2K2H9_9LIST</name>
<keyword evidence="4" id="KW-1005">Bacterial flagellum biogenesis</keyword>
<keyword evidence="5" id="KW-0143">Chaperone</keyword>
<dbReference type="PANTHER" id="PTHR34773:SF1">
    <property type="entry name" value="FLAGELLAR SECRETION CHAPERONE FLIS"/>
    <property type="match status" value="1"/>
</dbReference>
<dbReference type="SUPFAM" id="SSF101116">
    <property type="entry name" value="Flagellar export chaperone FliS"/>
    <property type="match status" value="1"/>
</dbReference>
<comment type="caution">
    <text evidence="6">The sequence shown here is derived from an EMBL/GenBank/DDBJ whole genome shotgun (WGS) entry which is preliminary data.</text>
</comment>
<gene>
    <name evidence="6" type="ORF">NT05LM_0922</name>
</gene>
<dbReference type="Proteomes" id="UP000003412">
    <property type="component" value="Chromosome"/>
</dbReference>
<sequence>MKKMQAWKRYTQNELNTSNPIKNTIYIYERCIIEFKKLDKALAQLHFSEADLILDKMEKIFEELKLQLNPEAGQELYDNIFGLYEWISEQIRQMQLLKQPVNIDTIIHVITQLKEGYEGVMKHESSKDTFG</sequence>
<comment type="subcellular location">
    <subcellularLocation>
        <location evidence="1">Cytoplasm</location>
        <location evidence="1">Cytosol</location>
    </subcellularLocation>
</comment>
<dbReference type="InterPro" id="IPR003713">
    <property type="entry name" value="FliS"/>
</dbReference>
<dbReference type="Gene3D" id="1.20.120.340">
    <property type="entry name" value="Flagellar protein FliS"/>
    <property type="match status" value="1"/>
</dbReference>
<protein>
    <submittedName>
        <fullName evidence="6">Flagellar protein FliS</fullName>
    </submittedName>
</protein>
<keyword evidence="6" id="KW-0282">Flagellum</keyword>
<organism evidence="6 7">
    <name type="scientific">Listeria marthii FSL S4-120</name>
    <dbReference type="NCBI Taxonomy" id="702457"/>
    <lineage>
        <taxon>Bacteria</taxon>
        <taxon>Bacillati</taxon>
        <taxon>Bacillota</taxon>
        <taxon>Bacilli</taxon>
        <taxon>Bacillales</taxon>
        <taxon>Listeriaceae</taxon>
        <taxon>Listeria</taxon>
    </lineage>
</organism>
<dbReference type="InterPro" id="IPR036584">
    <property type="entry name" value="FliS_sf"/>
</dbReference>